<sequence>MSMQNQQQPFLTFNVNLLGAGSFENVPGYPEEESQEDQKLLWQPVPLKSSWVLWEQLSGTTWSTKKVVTFNTAQEFWRIWNGVPQPSELLDNKRYFRENQGGGSQAIDAIMLFRDGISPEWEDAANSQGGHFQILLKPTAGGAQIDEYWNNLVLGMVGETMEGADEITGVRLVDKLSQKTKVTDCIRLELWYHSKASNSAVGMLRRSMEKCLTMRLDGTQGTAFKGEAIQDKKHNGK</sequence>
<dbReference type="GO" id="GO:0003743">
    <property type="term" value="F:translation initiation factor activity"/>
    <property type="evidence" value="ECO:0007669"/>
    <property type="project" value="UniProtKB-KW"/>
</dbReference>
<evidence type="ECO:0000256" key="6">
    <source>
        <dbReference type="RuleBase" id="RU004374"/>
    </source>
</evidence>
<dbReference type="GO" id="GO:0000340">
    <property type="term" value="F:RNA 7-methylguanosine cap binding"/>
    <property type="evidence" value="ECO:0007669"/>
    <property type="project" value="TreeGrafter"/>
</dbReference>
<comment type="similarity">
    <text evidence="1 6">Belongs to the eukaryotic initiation factor 4E family.</text>
</comment>
<evidence type="ECO:0000256" key="3">
    <source>
        <dbReference type="ARBA" id="ARBA00022845"/>
    </source>
</evidence>
<dbReference type="Gene3D" id="3.30.760.10">
    <property type="entry name" value="RNA Cap, Translation Initiation Factor Eif4e"/>
    <property type="match status" value="1"/>
</dbReference>
<dbReference type="AlphaFoldDB" id="A0A0X9WB83"/>
<dbReference type="PANTHER" id="PTHR11960:SF8">
    <property type="entry name" value="EUKARYOTIC TRANSLATION INITIATION FACTOR 4E1-RELATED"/>
    <property type="match status" value="1"/>
</dbReference>
<keyword evidence="5 6" id="KW-0648">Protein biosynthesis</keyword>
<dbReference type="PANTHER" id="PTHR11960">
    <property type="entry name" value="EUKARYOTIC TRANSLATION INITIATION FACTOR 4E RELATED"/>
    <property type="match status" value="1"/>
</dbReference>
<dbReference type="GO" id="GO:0006417">
    <property type="term" value="P:regulation of translation"/>
    <property type="evidence" value="ECO:0007669"/>
    <property type="project" value="UniProtKB-KW"/>
</dbReference>
<evidence type="ECO:0000313" key="7">
    <source>
        <dbReference type="EMBL" id="AMA65228.1"/>
    </source>
</evidence>
<gene>
    <name evidence="7" type="primary">eIF4E-1b</name>
</gene>
<protein>
    <submittedName>
        <fullName evidence="7">eIF4E-1b</fullName>
    </submittedName>
</protein>
<dbReference type="EMBL" id="KT429896">
    <property type="protein sequence ID" value="AMA65228.1"/>
    <property type="molecule type" value="mRNA"/>
</dbReference>
<keyword evidence="3" id="KW-0810">Translation regulation</keyword>
<keyword evidence="4 6" id="KW-0694">RNA-binding</keyword>
<evidence type="ECO:0000256" key="5">
    <source>
        <dbReference type="ARBA" id="ARBA00022917"/>
    </source>
</evidence>
<accession>A0A0X9WB83</accession>
<dbReference type="Pfam" id="PF01652">
    <property type="entry name" value="IF4E"/>
    <property type="match status" value="1"/>
</dbReference>
<dbReference type="InterPro" id="IPR001040">
    <property type="entry name" value="TIF_eIF_4E"/>
</dbReference>
<name>A0A0X9WB83_AMPCA</name>
<dbReference type="GO" id="GO:0016281">
    <property type="term" value="C:eukaryotic translation initiation factor 4F complex"/>
    <property type="evidence" value="ECO:0007669"/>
    <property type="project" value="TreeGrafter"/>
</dbReference>
<keyword evidence="2 6" id="KW-0396">Initiation factor</keyword>
<evidence type="ECO:0000256" key="2">
    <source>
        <dbReference type="ARBA" id="ARBA00022540"/>
    </source>
</evidence>
<organism evidence="7">
    <name type="scientific">Amphidinium carterae</name>
    <name type="common">Dinoflagellate</name>
    <dbReference type="NCBI Taxonomy" id="2961"/>
    <lineage>
        <taxon>Eukaryota</taxon>
        <taxon>Sar</taxon>
        <taxon>Alveolata</taxon>
        <taxon>Dinophyceae</taxon>
        <taxon>Amphidiniales</taxon>
        <taxon>Amphidiniaceae</taxon>
        <taxon>Amphidinium</taxon>
    </lineage>
</organism>
<reference evidence="7" key="1">
    <citation type="journal article" date="2015" name="BMC Evol. Biol.">
        <title>The alveolate translation initiation factor 4E family reveals a custom toolkit for translational control in core dinoflagellates.</title>
        <authorList>
            <person name="Jones G.D."/>
            <person name="Williams E.P."/>
            <person name="Place A.R."/>
            <person name="Jagus R."/>
            <person name="Bachvaroff T.R."/>
        </authorList>
    </citation>
    <scope>NUCLEOTIDE SEQUENCE</scope>
    <source>
        <strain evidence="7">NCMA 1314</strain>
    </source>
</reference>
<dbReference type="SUPFAM" id="SSF55418">
    <property type="entry name" value="eIF4e-like"/>
    <property type="match status" value="1"/>
</dbReference>
<dbReference type="InterPro" id="IPR023398">
    <property type="entry name" value="TIF_eIF4e-like"/>
</dbReference>
<proteinExistence type="evidence at transcript level"/>
<evidence type="ECO:0000256" key="4">
    <source>
        <dbReference type="ARBA" id="ARBA00022884"/>
    </source>
</evidence>
<evidence type="ECO:0000256" key="1">
    <source>
        <dbReference type="ARBA" id="ARBA00009860"/>
    </source>
</evidence>